<evidence type="ECO:0000313" key="7">
    <source>
        <dbReference type="EMBL" id="PYD61165.1"/>
    </source>
</evidence>
<evidence type="ECO:0000256" key="4">
    <source>
        <dbReference type="PROSITE-ProRule" id="PRU01248"/>
    </source>
</evidence>
<feature type="domain" description="Core-binding (CB)" evidence="6">
    <location>
        <begin position="24"/>
        <end position="107"/>
    </location>
</feature>
<protein>
    <submittedName>
        <fullName evidence="7">Integrase</fullName>
    </submittedName>
</protein>
<dbReference type="OrthoDB" id="5513193at2"/>
<dbReference type="InterPro" id="IPR002104">
    <property type="entry name" value="Integrase_catalytic"/>
</dbReference>
<reference evidence="7 8" key="1">
    <citation type="submission" date="2017-07" db="EMBL/GenBank/DDBJ databases">
        <title>A draft genome sequence of Gluconacetobacter entanii LTH 4560.</title>
        <authorList>
            <person name="Skraban J."/>
            <person name="Cleenwerck I."/>
            <person name="Vandamme P."/>
            <person name="Trcek J."/>
        </authorList>
    </citation>
    <scope>NUCLEOTIDE SEQUENCE [LARGE SCALE GENOMIC DNA]</scope>
    <source>
        <strain evidence="7 8">LTH 4560</strain>
    </source>
</reference>
<gene>
    <name evidence="7" type="ORF">CFR72_14815</name>
</gene>
<dbReference type="InterPro" id="IPR010998">
    <property type="entry name" value="Integrase_recombinase_N"/>
</dbReference>
<evidence type="ECO:0000256" key="2">
    <source>
        <dbReference type="ARBA" id="ARBA00023125"/>
    </source>
</evidence>
<dbReference type="GO" id="GO:0003677">
    <property type="term" value="F:DNA binding"/>
    <property type="evidence" value="ECO:0007669"/>
    <property type="project" value="UniProtKB-UniRule"/>
</dbReference>
<dbReference type="GO" id="GO:0015074">
    <property type="term" value="P:DNA integration"/>
    <property type="evidence" value="ECO:0007669"/>
    <property type="project" value="UniProtKB-KW"/>
</dbReference>
<dbReference type="Pfam" id="PF02899">
    <property type="entry name" value="Phage_int_SAM_1"/>
    <property type="match status" value="1"/>
</dbReference>
<dbReference type="InterPro" id="IPR011010">
    <property type="entry name" value="DNA_brk_join_enz"/>
</dbReference>
<evidence type="ECO:0000313" key="8">
    <source>
        <dbReference type="Proteomes" id="UP000248301"/>
    </source>
</evidence>
<accession>A0A318PNH2</accession>
<name>A0A318PNH2_9PROT</name>
<feature type="domain" description="Tyr recombinase" evidence="5">
    <location>
        <begin position="133"/>
        <end position="328"/>
    </location>
</feature>
<dbReference type="InterPro" id="IPR044068">
    <property type="entry name" value="CB"/>
</dbReference>
<proteinExistence type="predicted"/>
<dbReference type="Proteomes" id="UP000248301">
    <property type="component" value="Unassembled WGS sequence"/>
</dbReference>
<dbReference type="GO" id="GO:0006310">
    <property type="term" value="P:DNA recombination"/>
    <property type="evidence" value="ECO:0007669"/>
    <property type="project" value="UniProtKB-KW"/>
</dbReference>
<dbReference type="Gene3D" id="1.10.150.130">
    <property type="match status" value="1"/>
</dbReference>
<keyword evidence="3" id="KW-0233">DNA recombination</keyword>
<sequence>MTLIGGNGMNAVTQHQGRATLAQTVPDHIRQAAFDLQQGALSPATWKAYRSDWRAFSEWCDRQAVQAIPASPETVAAYIASQMHRGRKAASIARSVAAISCAHETAGHLPPGKTKIVQNAMASVRRTIGTAQTKKAPATADKIAAMLALCPDTVKGKRDRAILSLGFAGAFRRSELVALNVSDIQEMEGGAKVTIRRSKTDQEGAGQTIGILEGSRLRPLSSVKAWLGAAQITDGLLFQRLSKSGKLLGPMTPDAIAVLVKDYAKRAGLDPAQFSGHSLRAGFITSGAEAGNDALRIAEVSRHKSLDVLRGYVRRANLLKDHPGASFM</sequence>
<dbReference type="PROSITE" id="PS51898">
    <property type="entry name" value="TYR_RECOMBINASE"/>
    <property type="match status" value="1"/>
</dbReference>
<dbReference type="Gene3D" id="1.10.443.10">
    <property type="entry name" value="Intergrase catalytic core"/>
    <property type="match status" value="1"/>
</dbReference>
<dbReference type="InterPro" id="IPR004107">
    <property type="entry name" value="Integrase_SAM-like_N"/>
</dbReference>
<dbReference type="PANTHER" id="PTHR34605">
    <property type="entry name" value="PHAGE_INTEGRASE DOMAIN-CONTAINING PROTEIN"/>
    <property type="match status" value="1"/>
</dbReference>
<dbReference type="InterPro" id="IPR052925">
    <property type="entry name" value="Phage_Integrase-like_Recomb"/>
</dbReference>
<dbReference type="AlphaFoldDB" id="A0A318PNH2"/>
<keyword evidence="1" id="KW-0229">DNA integration</keyword>
<organism evidence="7 8">
    <name type="scientific">Gluconacetobacter entanii</name>
    <dbReference type="NCBI Taxonomy" id="108528"/>
    <lineage>
        <taxon>Bacteria</taxon>
        <taxon>Pseudomonadati</taxon>
        <taxon>Pseudomonadota</taxon>
        <taxon>Alphaproteobacteria</taxon>
        <taxon>Acetobacterales</taxon>
        <taxon>Acetobacteraceae</taxon>
        <taxon>Gluconacetobacter</taxon>
    </lineage>
</organism>
<keyword evidence="2 4" id="KW-0238">DNA-binding</keyword>
<evidence type="ECO:0000256" key="1">
    <source>
        <dbReference type="ARBA" id="ARBA00022908"/>
    </source>
</evidence>
<dbReference type="EMBL" id="NKUF01000057">
    <property type="protein sequence ID" value="PYD61165.1"/>
    <property type="molecule type" value="Genomic_DNA"/>
</dbReference>
<evidence type="ECO:0000259" key="5">
    <source>
        <dbReference type="PROSITE" id="PS51898"/>
    </source>
</evidence>
<dbReference type="SUPFAM" id="SSF56349">
    <property type="entry name" value="DNA breaking-rejoining enzymes"/>
    <property type="match status" value="1"/>
</dbReference>
<dbReference type="PANTHER" id="PTHR34605:SF4">
    <property type="entry name" value="DNA ADENINE METHYLTRANSFERASE"/>
    <property type="match status" value="1"/>
</dbReference>
<evidence type="ECO:0000259" key="6">
    <source>
        <dbReference type="PROSITE" id="PS51900"/>
    </source>
</evidence>
<dbReference type="InterPro" id="IPR013762">
    <property type="entry name" value="Integrase-like_cat_sf"/>
</dbReference>
<dbReference type="PROSITE" id="PS51900">
    <property type="entry name" value="CB"/>
    <property type="match status" value="1"/>
</dbReference>
<dbReference type="Pfam" id="PF00589">
    <property type="entry name" value="Phage_integrase"/>
    <property type="match status" value="1"/>
</dbReference>
<comment type="caution">
    <text evidence="7">The sequence shown here is derived from an EMBL/GenBank/DDBJ whole genome shotgun (WGS) entry which is preliminary data.</text>
</comment>
<dbReference type="RefSeq" id="WP_110914643.1">
    <property type="nucleotide sequence ID" value="NZ_NKUF01000057.1"/>
</dbReference>
<dbReference type="CDD" id="cd00799">
    <property type="entry name" value="INT_Cre_C"/>
    <property type="match status" value="1"/>
</dbReference>
<dbReference type="SUPFAM" id="SSF47823">
    <property type="entry name" value="lambda integrase-like, N-terminal domain"/>
    <property type="match status" value="1"/>
</dbReference>
<evidence type="ECO:0000256" key="3">
    <source>
        <dbReference type="ARBA" id="ARBA00023172"/>
    </source>
</evidence>